<dbReference type="EMBL" id="CP042301">
    <property type="protein sequence ID" value="QDZ03152.1"/>
    <property type="molecule type" value="Genomic_DNA"/>
</dbReference>
<organism evidence="1 2">
    <name type="scientific">Nitratireductor mangrovi</name>
    <dbReference type="NCBI Taxonomy" id="2599600"/>
    <lineage>
        <taxon>Bacteria</taxon>
        <taxon>Pseudomonadati</taxon>
        <taxon>Pseudomonadota</taxon>
        <taxon>Alphaproteobacteria</taxon>
        <taxon>Hyphomicrobiales</taxon>
        <taxon>Phyllobacteriaceae</taxon>
        <taxon>Nitratireductor</taxon>
    </lineage>
</organism>
<protein>
    <recommendedName>
        <fullName evidence="3">Mor transcription activator domain-containing protein</fullName>
    </recommendedName>
</protein>
<dbReference type="Proteomes" id="UP000321389">
    <property type="component" value="Chromosome"/>
</dbReference>
<dbReference type="KEGG" id="niy:FQ775_01110"/>
<reference evidence="1" key="1">
    <citation type="submission" date="2020-04" db="EMBL/GenBank/DDBJ databases">
        <title>Nitratireductor sp. nov. isolated from mangrove soil.</title>
        <authorList>
            <person name="Ye Y."/>
        </authorList>
    </citation>
    <scope>NUCLEOTIDE SEQUENCE</scope>
    <source>
        <strain evidence="1">SY7</strain>
    </source>
</reference>
<proteinExistence type="predicted"/>
<evidence type="ECO:0000313" key="2">
    <source>
        <dbReference type="Proteomes" id="UP000321389"/>
    </source>
</evidence>
<dbReference type="AlphaFoldDB" id="A0A5B8L5U9"/>
<accession>A0A5B8L5U9</accession>
<keyword evidence="2" id="KW-1185">Reference proteome</keyword>
<evidence type="ECO:0000313" key="1">
    <source>
        <dbReference type="EMBL" id="QDZ03152.1"/>
    </source>
</evidence>
<dbReference type="OrthoDB" id="7596672at2"/>
<gene>
    <name evidence="1" type="ORF">FQ775_01110</name>
</gene>
<sequence>MSAELLNLIGPAAFLRLAETFGGRRLFVPVSADGTQLTKALGRETTERLIKRYGRSYLRVPLARVHRARHYRDAGLSNGEIAHRLGMTETGVDKIFARMSEKPQKGARQLTLFS</sequence>
<evidence type="ECO:0008006" key="3">
    <source>
        <dbReference type="Google" id="ProtNLM"/>
    </source>
</evidence>
<name>A0A5B8L5U9_9HYPH</name>